<gene>
    <name evidence="4" type="ORF">SAMN04487950_0761</name>
</gene>
<dbReference type="PRINTS" id="PR00502">
    <property type="entry name" value="NUDIXFAMILY"/>
</dbReference>
<dbReference type="SUPFAM" id="SSF55811">
    <property type="entry name" value="Nudix"/>
    <property type="match status" value="1"/>
</dbReference>
<proteinExistence type="predicted"/>
<feature type="domain" description="Nudix hydrolase" evidence="3">
    <location>
        <begin position="49"/>
        <end position="176"/>
    </location>
</feature>
<comment type="cofactor">
    <cofactor evidence="1">
        <name>Mg(2+)</name>
        <dbReference type="ChEBI" id="CHEBI:18420"/>
    </cofactor>
</comment>
<protein>
    <submittedName>
        <fullName evidence="4">ADP-ribose pyrophosphatase YjhB, NUDIX family</fullName>
    </submittedName>
</protein>
<dbReference type="GO" id="GO:0016787">
    <property type="term" value="F:hydrolase activity"/>
    <property type="evidence" value="ECO:0007669"/>
    <property type="project" value="UniProtKB-KW"/>
</dbReference>
<dbReference type="InterPro" id="IPR015797">
    <property type="entry name" value="NUDIX_hydrolase-like_dom_sf"/>
</dbReference>
<reference evidence="5" key="1">
    <citation type="submission" date="2016-10" db="EMBL/GenBank/DDBJ databases">
        <authorList>
            <person name="Varghese N."/>
            <person name="Submissions S."/>
        </authorList>
    </citation>
    <scope>NUCLEOTIDE SEQUENCE [LARGE SCALE GENOMIC DNA]</scope>
    <source>
        <strain evidence="5">CGMCC 1.7738</strain>
    </source>
</reference>
<dbReference type="PROSITE" id="PS00893">
    <property type="entry name" value="NUDIX_BOX"/>
    <property type="match status" value="1"/>
</dbReference>
<dbReference type="Proteomes" id="UP000199607">
    <property type="component" value="Unassembled WGS sequence"/>
</dbReference>
<dbReference type="Pfam" id="PF00293">
    <property type="entry name" value="NUDIX"/>
    <property type="match status" value="1"/>
</dbReference>
<dbReference type="AlphaFoldDB" id="A0A1I4BTQ2"/>
<evidence type="ECO:0000256" key="2">
    <source>
        <dbReference type="ARBA" id="ARBA00022801"/>
    </source>
</evidence>
<dbReference type="EMBL" id="FOTC01000001">
    <property type="protein sequence ID" value="SFK72055.1"/>
    <property type="molecule type" value="Genomic_DNA"/>
</dbReference>
<dbReference type="InterPro" id="IPR020084">
    <property type="entry name" value="NUDIX_hydrolase_CS"/>
</dbReference>
<evidence type="ECO:0000256" key="1">
    <source>
        <dbReference type="ARBA" id="ARBA00001946"/>
    </source>
</evidence>
<dbReference type="Gene3D" id="3.90.79.10">
    <property type="entry name" value="Nucleoside Triphosphate Pyrophosphohydrolase"/>
    <property type="match status" value="1"/>
</dbReference>
<dbReference type="PROSITE" id="PS51462">
    <property type="entry name" value="NUDIX"/>
    <property type="match status" value="1"/>
</dbReference>
<keyword evidence="2" id="KW-0378">Hydrolase</keyword>
<dbReference type="STRING" id="553466.SAMN04487950_0761"/>
<name>A0A1I4BTQ2_9EURY</name>
<evidence type="ECO:0000259" key="3">
    <source>
        <dbReference type="PROSITE" id="PS51462"/>
    </source>
</evidence>
<dbReference type="RefSeq" id="WP_089865869.1">
    <property type="nucleotide sequence ID" value="NZ_FOTC01000001.1"/>
</dbReference>
<dbReference type="InterPro" id="IPR000086">
    <property type="entry name" value="NUDIX_hydrolase_dom"/>
</dbReference>
<keyword evidence="5" id="KW-1185">Reference proteome</keyword>
<accession>A0A1I4BTQ2</accession>
<evidence type="ECO:0000313" key="4">
    <source>
        <dbReference type="EMBL" id="SFK72055.1"/>
    </source>
</evidence>
<evidence type="ECO:0000313" key="5">
    <source>
        <dbReference type="Proteomes" id="UP000199607"/>
    </source>
</evidence>
<sequence>MSLTRETRRQVDAHRRALHEEYAAAPVFEETFEISRERFDDMARVASDGYLHGGAAFVVAEGNLLLQRRADTGEWGVPGGGWEDGETFAETAVREAREETGVECSVVGLRVLHHQRWVAAERDETIHSLGAFFEADYLDGTLRATDDDVDEVGWFTSLPADVATVVERFAVVADEH</sequence>
<dbReference type="InterPro" id="IPR020476">
    <property type="entry name" value="Nudix_hydrolase"/>
</dbReference>
<organism evidence="4 5">
    <name type="scientific">Halogranum rubrum</name>
    <dbReference type="NCBI Taxonomy" id="553466"/>
    <lineage>
        <taxon>Archaea</taxon>
        <taxon>Methanobacteriati</taxon>
        <taxon>Methanobacteriota</taxon>
        <taxon>Stenosarchaea group</taxon>
        <taxon>Halobacteria</taxon>
        <taxon>Halobacteriales</taxon>
        <taxon>Haloferacaceae</taxon>
    </lineage>
</organism>
<dbReference type="PANTHER" id="PTHR43046:SF14">
    <property type="entry name" value="MUTT_NUDIX FAMILY PROTEIN"/>
    <property type="match status" value="1"/>
</dbReference>
<dbReference type="PANTHER" id="PTHR43046">
    <property type="entry name" value="GDP-MANNOSE MANNOSYL HYDROLASE"/>
    <property type="match status" value="1"/>
</dbReference>